<dbReference type="EMBL" id="JAWDGP010002355">
    <property type="protein sequence ID" value="KAK3783784.1"/>
    <property type="molecule type" value="Genomic_DNA"/>
</dbReference>
<evidence type="ECO:0000313" key="1">
    <source>
        <dbReference type="EMBL" id="KAK3783784.1"/>
    </source>
</evidence>
<reference evidence="1" key="1">
    <citation type="journal article" date="2023" name="G3 (Bethesda)">
        <title>A reference genome for the long-term kleptoplast-retaining sea slug Elysia crispata morphotype clarki.</title>
        <authorList>
            <person name="Eastman K.E."/>
            <person name="Pendleton A.L."/>
            <person name="Shaikh M.A."/>
            <person name="Suttiyut T."/>
            <person name="Ogas R."/>
            <person name="Tomko P."/>
            <person name="Gavelis G."/>
            <person name="Widhalm J.R."/>
            <person name="Wisecaver J.H."/>
        </authorList>
    </citation>
    <scope>NUCLEOTIDE SEQUENCE</scope>
    <source>
        <strain evidence="1">ECLA1</strain>
    </source>
</reference>
<gene>
    <name evidence="1" type="ORF">RRG08_063445</name>
</gene>
<accession>A0AAE1A9G9</accession>
<evidence type="ECO:0000313" key="2">
    <source>
        <dbReference type="Proteomes" id="UP001283361"/>
    </source>
</evidence>
<sequence length="69" mass="7587">MTRQTSGEAAWYVVWRHSPGEKDVGECGPSDSLTTLTLLLPDETQFYGVTKPCGQSQRSRDFAPQQVAA</sequence>
<organism evidence="1 2">
    <name type="scientific">Elysia crispata</name>
    <name type="common">lettuce slug</name>
    <dbReference type="NCBI Taxonomy" id="231223"/>
    <lineage>
        <taxon>Eukaryota</taxon>
        <taxon>Metazoa</taxon>
        <taxon>Spiralia</taxon>
        <taxon>Lophotrochozoa</taxon>
        <taxon>Mollusca</taxon>
        <taxon>Gastropoda</taxon>
        <taxon>Heterobranchia</taxon>
        <taxon>Euthyneura</taxon>
        <taxon>Panpulmonata</taxon>
        <taxon>Sacoglossa</taxon>
        <taxon>Placobranchoidea</taxon>
        <taxon>Plakobranchidae</taxon>
        <taxon>Elysia</taxon>
    </lineage>
</organism>
<dbReference type="AlphaFoldDB" id="A0AAE1A9G9"/>
<protein>
    <submittedName>
        <fullName evidence="1">Uncharacterized protein</fullName>
    </submittedName>
</protein>
<keyword evidence="2" id="KW-1185">Reference proteome</keyword>
<dbReference type="Proteomes" id="UP001283361">
    <property type="component" value="Unassembled WGS sequence"/>
</dbReference>
<proteinExistence type="predicted"/>
<name>A0AAE1A9G9_9GAST</name>
<comment type="caution">
    <text evidence="1">The sequence shown here is derived from an EMBL/GenBank/DDBJ whole genome shotgun (WGS) entry which is preliminary data.</text>
</comment>